<evidence type="ECO:0000256" key="2">
    <source>
        <dbReference type="SAM" id="Phobius"/>
    </source>
</evidence>
<accession>A0AA37WJG9</accession>
<feature type="coiled-coil region" evidence="1">
    <location>
        <begin position="419"/>
        <end position="446"/>
    </location>
</feature>
<reference evidence="4" key="2">
    <citation type="submission" date="2023-01" db="EMBL/GenBank/DDBJ databases">
        <title>Draft genome sequence of Agaribacter marinus strain NBRC 110023.</title>
        <authorList>
            <person name="Sun Q."/>
            <person name="Mori K."/>
        </authorList>
    </citation>
    <scope>NUCLEOTIDE SEQUENCE</scope>
    <source>
        <strain evidence="4">NBRC 110023</strain>
    </source>
</reference>
<dbReference type="PROSITE" id="PS50006">
    <property type="entry name" value="FHA_DOMAIN"/>
    <property type="match status" value="1"/>
</dbReference>
<dbReference type="Proteomes" id="UP001156601">
    <property type="component" value="Unassembled WGS sequence"/>
</dbReference>
<sequence>MRAKNNNNAWQNVAVPYFELIALLVFFVMLLLNANSKAYAKGDHVVVMPSSKDSEMLPEYMLDSITYRIEEQLTRRLHHPLQYQLKNTYATHNNTSADSVTNDMNEAPIFDAVLSNFPETDALLQYSILKANTAKFVLEVFDPYSQTLMFSVSLPFDNSDEVNKVFGDNDKASSVDDDVSESVTRQLLRLASQAGGIAAERLDTTSTSVTLRLSLSGFKVDELVPVTTYLLSLSPNNKITLLDTVQLPSFFSRFLPIVSTRYAVTSDMSVSQLHNELVRFWQLQDVSVDIAFSRDTRELTLNRVNNPYTPSVVSTSLVVFGLLIIIHLFIRRYYFHHQLEMLAQGKRADEWLNTYERANKPWLRLEERWKNQLNYWQQIKRESAQLEKQAKTCFDAGDTNSSKIFISKALNINANAPLALKLMHAVESFEENAKQLTEQEQWIRNKVAKAMSNYRNNQPYKALRQAYQAEQSAKEQKHLKKQLKAIRKLINRINNELSPDVDRIKIVQTALPHELNFGIESTLLIGRNDADFVPLDNDSGLVSINHKGLSRIGRHLKISVKNDGFFIQDVASTNGVFVDGERLKPGEERLLENNNGIMLGAESSIAAVGFSVKIGENNHLLQLIADDELQKKMPISELSRIWPDYIHAMRVDIGLASGPSYLYIHKHTGKLALFDSALKQSGQNLKYETEVCETNALNPEDYQALVKLELGTFSTISPIDIKDDSEQLAKVVEINGHKLLGKMPLLLPLDIRWEDVIISMKVNPSTFMSDLDVTSTRMLRVR</sequence>
<reference evidence="4" key="1">
    <citation type="journal article" date="2014" name="Int. J. Syst. Evol. Microbiol.">
        <title>Complete genome sequence of Corynebacterium casei LMG S-19264T (=DSM 44701T), isolated from a smear-ripened cheese.</title>
        <authorList>
            <consortium name="US DOE Joint Genome Institute (JGI-PGF)"/>
            <person name="Walter F."/>
            <person name="Albersmeier A."/>
            <person name="Kalinowski J."/>
            <person name="Ruckert C."/>
        </authorList>
    </citation>
    <scope>NUCLEOTIDE SEQUENCE</scope>
    <source>
        <strain evidence="4">NBRC 110023</strain>
    </source>
</reference>
<dbReference type="SUPFAM" id="SSF49879">
    <property type="entry name" value="SMAD/FHA domain"/>
    <property type="match status" value="1"/>
</dbReference>
<organism evidence="4 5">
    <name type="scientific">Agaribacter marinus</name>
    <dbReference type="NCBI Taxonomy" id="1431249"/>
    <lineage>
        <taxon>Bacteria</taxon>
        <taxon>Pseudomonadati</taxon>
        <taxon>Pseudomonadota</taxon>
        <taxon>Gammaproteobacteria</taxon>
        <taxon>Alteromonadales</taxon>
        <taxon>Alteromonadaceae</taxon>
        <taxon>Agaribacter</taxon>
    </lineage>
</organism>
<evidence type="ECO:0000256" key="1">
    <source>
        <dbReference type="SAM" id="Coils"/>
    </source>
</evidence>
<protein>
    <recommendedName>
        <fullName evidence="3">FHA domain-containing protein</fullName>
    </recommendedName>
</protein>
<gene>
    <name evidence="4" type="ORF">GCM10007852_06480</name>
</gene>
<dbReference type="CDD" id="cd00060">
    <property type="entry name" value="FHA"/>
    <property type="match status" value="1"/>
</dbReference>
<dbReference type="InterPro" id="IPR000253">
    <property type="entry name" value="FHA_dom"/>
</dbReference>
<feature type="transmembrane region" description="Helical" evidence="2">
    <location>
        <begin position="308"/>
        <end position="330"/>
    </location>
</feature>
<dbReference type="SMART" id="SM00240">
    <property type="entry name" value="FHA"/>
    <property type="match status" value="1"/>
</dbReference>
<dbReference type="Pfam" id="PF00498">
    <property type="entry name" value="FHA"/>
    <property type="match status" value="1"/>
</dbReference>
<comment type="caution">
    <text evidence="4">The sequence shown here is derived from an EMBL/GenBank/DDBJ whole genome shotgun (WGS) entry which is preliminary data.</text>
</comment>
<dbReference type="AlphaFoldDB" id="A0AA37WJG9"/>
<evidence type="ECO:0000313" key="4">
    <source>
        <dbReference type="EMBL" id="GLR69740.1"/>
    </source>
</evidence>
<dbReference type="InterPro" id="IPR008984">
    <property type="entry name" value="SMAD_FHA_dom_sf"/>
</dbReference>
<feature type="domain" description="FHA" evidence="3">
    <location>
        <begin position="523"/>
        <end position="583"/>
    </location>
</feature>
<proteinExistence type="predicted"/>
<dbReference type="EMBL" id="BSOT01000005">
    <property type="protein sequence ID" value="GLR69740.1"/>
    <property type="molecule type" value="Genomic_DNA"/>
</dbReference>
<dbReference type="RefSeq" id="WP_284216051.1">
    <property type="nucleotide sequence ID" value="NZ_BSOT01000005.1"/>
</dbReference>
<evidence type="ECO:0000259" key="3">
    <source>
        <dbReference type="PROSITE" id="PS50006"/>
    </source>
</evidence>
<keyword evidence="5" id="KW-1185">Reference proteome</keyword>
<name>A0AA37WJG9_9ALTE</name>
<keyword evidence="1" id="KW-0175">Coiled coil</keyword>
<evidence type="ECO:0000313" key="5">
    <source>
        <dbReference type="Proteomes" id="UP001156601"/>
    </source>
</evidence>
<keyword evidence="2" id="KW-0472">Membrane</keyword>
<keyword evidence="2" id="KW-0812">Transmembrane</keyword>
<keyword evidence="2" id="KW-1133">Transmembrane helix</keyword>
<dbReference type="Gene3D" id="2.60.200.20">
    <property type="match status" value="1"/>
</dbReference>